<gene>
    <name evidence="10" type="ORF">Daura_01775</name>
</gene>
<keyword evidence="3" id="KW-0547">Nucleotide-binding</keyword>
<dbReference type="RefSeq" id="WP_033363149.1">
    <property type="nucleotide sequence ID" value="NZ_CP073767.1"/>
</dbReference>
<dbReference type="EMBL" id="CP073767">
    <property type="protein sequence ID" value="UWZ55040.1"/>
    <property type="molecule type" value="Genomic_DNA"/>
</dbReference>
<evidence type="ECO:0000313" key="11">
    <source>
        <dbReference type="Proteomes" id="UP001058003"/>
    </source>
</evidence>
<evidence type="ECO:0000256" key="1">
    <source>
        <dbReference type="ARBA" id="ARBA00004651"/>
    </source>
</evidence>
<sequence length="591" mass="63063">MSGRVARTVLGLAVRAAPWSLAGVLLTAVLGAGSAVTAAWLTKTVIDRLTAGGAVLWPAVALALVGVAATVLPQVDQLLRAELAREVGLLSQDRLYRAVNGYAGLAPFEDPAHLDRLRLAQQCGQDTPVQLVGSVLSLCRAAVTVTGFVVSLAVISPWLTAVVVLGAAPALLAELRIARVQAAVAVRVTPLERREAFFSNLLGSIQAAKEVRLFGIGDHLRALMRADRRAINAIERRAQLRAALLQGGPALLSAAVCALGLVWAVQATARGVLSVGDISMFVAGVAAVQAGVASIAQSVAVAHRHLLLFQHYVTVVDTRPDLPQLEPVRSVPPLRHGIELRDVWFRYSERHPWALRGVDLTIPCGRSVALVGLNGAGKSTLVKLLCRFYDPTRGTILWDGVDLRHLPVAELRARVSAIFQDFMSYDLSAAQNIALDGVPLERIRAAARLAGIDDTLAGLPRGYDTMLTRSFFQEPETADDGVILSGGQWQRVALARAFLRDTPDLLIMDEPSSGLDPAAEYEIQQTTRRHLGRRTSLLISHRLNTIRDADEIAVLADGVIAERGTHASLLAAGGRYASLFAKQSAGYVGVG</sequence>
<feature type="transmembrane region" description="Helical" evidence="7">
    <location>
        <begin position="54"/>
        <end position="72"/>
    </location>
</feature>
<dbReference type="GO" id="GO:0140359">
    <property type="term" value="F:ABC-type transporter activity"/>
    <property type="evidence" value="ECO:0007669"/>
    <property type="project" value="InterPro"/>
</dbReference>
<keyword evidence="4 10" id="KW-0067">ATP-binding</keyword>
<dbReference type="OrthoDB" id="9806127at2"/>
<dbReference type="Gene3D" id="1.20.1560.10">
    <property type="entry name" value="ABC transporter type 1, transmembrane domain"/>
    <property type="match status" value="1"/>
</dbReference>
<feature type="domain" description="ABC transmembrane type-1" evidence="9">
    <location>
        <begin position="130"/>
        <end position="304"/>
    </location>
</feature>
<keyword evidence="2 7" id="KW-0812">Transmembrane</keyword>
<evidence type="ECO:0000256" key="4">
    <source>
        <dbReference type="ARBA" id="ARBA00022840"/>
    </source>
</evidence>
<dbReference type="SUPFAM" id="SSF90123">
    <property type="entry name" value="ABC transporter transmembrane region"/>
    <property type="match status" value="1"/>
</dbReference>
<evidence type="ECO:0000313" key="10">
    <source>
        <dbReference type="EMBL" id="UWZ55040.1"/>
    </source>
</evidence>
<feature type="domain" description="ABC transporter" evidence="8">
    <location>
        <begin position="338"/>
        <end position="582"/>
    </location>
</feature>
<evidence type="ECO:0000256" key="7">
    <source>
        <dbReference type="SAM" id="Phobius"/>
    </source>
</evidence>
<dbReference type="Pfam" id="PF00005">
    <property type="entry name" value="ABC_tran"/>
    <property type="match status" value="1"/>
</dbReference>
<dbReference type="KEGG" id="daur:Daura_01775"/>
<dbReference type="InterPro" id="IPR039421">
    <property type="entry name" value="Type_1_exporter"/>
</dbReference>
<evidence type="ECO:0000256" key="5">
    <source>
        <dbReference type="ARBA" id="ARBA00022989"/>
    </source>
</evidence>
<feature type="transmembrane region" description="Helical" evidence="7">
    <location>
        <begin position="243"/>
        <end position="266"/>
    </location>
</feature>
<dbReference type="SUPFAM" id="SSF52540">
    <property type="entry name" value="P-loop containing nucleoside triphosphate hydrolases"/>
    <property type="match status" value="1"/>
</dbReference>
<reference evidence="10" key="1">
    <citation type="submission" date="2021-04" db="EMBL/GenBank/DDBJ databases">
        <title>Dactylosporangium aurantiacum NRRL B-8018 full assembly.</title>
        <authorList>
            <person name="Hartkoorn R.C."/>
            <person name="Beaudoing E."/>
            <person name="Hot D."/>
        </authorList>
    </citation>
    <scope>NUCLEOTIDE SEQUENCE</scope>
    <source>
        <strain evidence="10">NRRL B-8018</strain>
    </source>
</reference>
<evidence type="ECO:0000256" key="6">
    <source>
        <dbReference type="ARBA" id="ARBA00023136"/>
    </source>
</evidence>
<dbReference type="InterPro" id="IPR027417">
    <property type="entry name" value="P-loop_NTPase"/>
</dbReference>
<evidence type="ECO:0000256" key="3">
    <source>
        <dbReference type="ARBA" id="ARBA00022741"/>
    </source>
</evidence>
<dbReference type="AlphaFoldDB" id="A0A9Q9IJ11"/>
<dbReference type="PANTHER" id="PTHR24221:SF654">
    <property type="entry name" value="ATP-BINDING CASSETTE SUB-FAMILY B MEMBER 6"/>
    <property type="match status" value="1"/>
</dbReference>
<dbReference type="InterPro" id="IPR003439">
    <property type="entry name" value="ABC_transporter-like_ATP-bd"/>
</dbReference>
<dbReference type="GO" id="GO:0034040">
    <property type="term" value="F:ATPase-coupled lipid transmembrane transporter activity"/>
    <property type="evidence" value="ECO:0007669"/>
    <property type="project" value="TreeGrafter"/>
</dbReference>
<dbReference type="GO" id="GO:0005524">
    <property type="term" value="F:ATP binding"/>
    <property type="evidence" value="ECO:0007669"/>
    <property type="project" value="UniProtKB-KW"/>
</dbReference>
<keyword evidence="5 7" id="KW-1133">Transmembrane helix</keyword>
<dbReference type="InterPro" id="IPR003593">
    <property type="entry name" value="AAA+_ATPase"/>
</dbReference>
<feature type="transmembrane region" description="Helical" evidence="7">
    <location>
        <begin position="20"/>
        <end position="42"/>
    </location>
</feature>
<feature type="transmembrane region" description="Helical" evidence="7">
    <location>
        <begin position="148"/>
        <end position="172"/>
    </location>
</feature>
<organism evidence="10 11">
    <name type="scientific">Dactylosporangium aurantiacum</name>
    <dbReference type="NCBI Taxonomy" id="35754"/>
    <lineage>
        <taxon>Bacteria</taxon>
        <taxon>Bacillati</taxon>
        <taxon>Actinomycetota</taxon>
        <taxon>Actinomycetes</taxon>
        <taxon>Micromonosporales</taxon>
        <taxon>Micromonosporaceae</taxon>
        <taxon>Dactylosporangium</taxon>
    </lineage>
</organism>
<dbReference type="InterPro" id="IPR011527">
    <property type="entry name" value="ABC1_TM_dom"/>
</dbReference>
<dbReference type="InterPro" id="IPR017871">
    <property type="entry name" value="ABC_transporter-like_CS"/>
</dbReference>
<keyword evidence="11" id="KW-1185">Reference proteome</keyword>
<dbReference type="SMART" id="SM00382">
    <property type="entry name" value="AAA"/>
    <property type="match status" value="1"/>
</dbReference>
<evidence type="ECO:0000256" key="2">
    <source>
        <dbReference type="ARBA" id="ARBA00022692"/>
    </source>
</evidence>
<feature type="transmembrane region" description="Helical" evidence="7">
    <location>
        <begin position="278"/>
        <end position="302"/>
    </location>
</feature>
<dbReference type="PROSITE" id="PS50929">
    <property type="entry name" value="ABC_TM1F"/>
    <property type="match status" value="1"/>
</dbReference>
<dbReference type="Proteomes" id="UP001058003">
    <property type="component" value="Chromosome"/>
</dbReference>
<accession>A0A9Q9IJ11</accession>
<dbReference type="PANTHER" id="PTHR24221">
    <property type="entry name" value="ATP-BINDING CASSETTE SUB-FAMILY B"/>
    <property type="match status" value="1"/>
</dbReference>
<evidence type="ECO:0000259" key="8">
    <source>
        <dbReference type="PROSITE" id="PS50893"/>
    </source>
</evidence>
<dbReference type="Gene3D" id="3.40.50.300">
    <property type="entry name" value="P-loop containing nucleotide triphosphate hydrolases"/>
    <property type="match status" value="1"/>
</dbReference>
<name>A0A9Q9IJ11_9ACTN</name>
<dbReference type="PROSITE" id="PS00211">
    <property type="entry name" value="ABC_TRANSPORTER_1"/>
    <property type="match status" value="1"/>
</dbReference>
<dbReference type="PROSITE" id="PS50893">
    <property type="entry name" value="ABC_TRANSPORTER_2"/>
    <property type="match status" value="1"/>
</dbReference>
<keyword evidence="6 7" id="KW-0472">Membrane</keyword>
<dbReference type="GO" id="GO:0016887">
    <property type="term" value="F:ATP hydrolysis activity"/>
    <property type="evidence" value="ECO:0007669"/>
    <property type="project" value="InterPro"/>
</dbReference>
<protein>
    <submittedName>
        <fullName evidence="10">ABC transporter ATP-binding protein</fullName>
    </submittedName>
</protein>
<dbReference type="GO" id="GO:0005886">
    <property type="term" value="C:plasma membrane"/>
    <property type="evidence" value="ECO:0007669"/>
    <property type="project" value="UniProtKB-SubCell"/>
</dbReference>
<evidence type="ECO:0000259" key="9">
    <source>
        <dbReference type="PROSITE" id="PS50929"/>
    </source>
</evidence>
<dbReference type="InterPro" id="IPR036640">
    <property type="entry name" value="ABC1_TM_sf"/>
</dbReference>
<proteinExistence type="predicted"/>
<comment type="subcellular location">
    <subcellularLocation>
        <location evidence="1">Cell membrane</location>
        <topology evidence="1">Multi-pass membrane protein</topology>
    </subcellularLocation>
</comment>